<comment type="caution">
    <text evidence="3">The sequence shown here is derived from an EMBL/GenBank/DDBJ whole genome shotgun (WGS) entry which is preliminary data.</text>
</comment>
<dbReference type="GO" id="GO:0016020">
    <property type="term" value="C:membrane"/>
    <property type="evidence" value="ECO:0007669"/>
    <property type="project" value="TreeGrafter"/>
</dbReference>
<keyword evidence="2" id="KW-0378">Hydrolase</keyword>
<proteinExistence type="inferred from homology"/>
<organism evidence="3 4">
    <name type="scientific">Cucurbita argyrosperma subsp. sororia</name>
    <dbReference type="NCBI Taxonomy" id="37648"/>
    <lineage>
        <taxon>Eukaryota</taxon>
        <taxon>Viridiplantae</taxon>
        <taxon>Streptophyta</taxon>
        <taxon>Embryophyta</taxon>
        <taxon>Tracheophyta</taxon>
        <taxon>Spermatophyta</taxon>
        <taxon>Magnoliopsida</taxon>
        <taxon>eudicotyledons</taxon>
        <taxon>Gunneridae</taxon>
        <taxon>Pentapetalae</taxon>
        <taxon>rosids</taxon>
        <taxon>fabids</taxon>
        <taxon>Cucurbitales</taxon>
        <taxon>Cucurbitaceae</taxon>
        <taxon>Cucurbiteae</taxon>
        <taxon>Cucurbita</taxon>
    </lineage>
</organism>
<protein>
    <submittedName>
        <fullName evidence="3">Apyrase</fullName>
    </submittedName>
</protein>
<dbReference type="GO" id="GO:0017110">
    <property type="term" value="F:nucleoside diphosphate phosphatase activity"/>
    <property type="evidence" value="ECO:0007669"/>
    <property type="project" value="TreeGrafter"/>
</dbReference>
<evidence type="ECO:0000313" key="3">
    <source>
        <dbReference type="EMBL" id="KAG6603185.1"/>
    </source>
</evidence>
<evidence type="ECO:0000313" key="4">
    <source>
        <dbReference type="Proteomes" id="UP000685013"/>
    </source>
</evidence>
<name>A0AAV6NU64_9ROSI</name>
<dbReference type="GO" id="GO:0009134">
    <property type="term" value="P:nucleoside diphosphate catabolic process"/>
    <property type="evidence" value="ECO:0007669"/>
    <property type="project" value="TreeGrafter"/>
</dbReference>
<dbReference type="Pfam" id="PF01150">
    <property type="entry name" value="GDA1_CD39"/>
    <property type="match status" value="1"/>
</dbReference>
<dbReference type="EMBL" id="JAGKQH010000003">
    <property type="protein sequence ID" value="KAG6603185.1"/>
    <property type="molecule type" value="Genomic_DNA"/>
</dbReference>
<sequence>MALVDVSEFECDKLSDDTRTTEKDAALRLAVTQLAGEFGKESMLCLQRFFSSRNAPVISTGSLKLDLALGIGGLPKEYKASSPRSGSSFARCRSVILEALNINKSCGYNDCSFDGVWSGGGGAGVKNLYVASFFFDKAAQAGFIDSDKPDAIVKAIDFKRAARIACQTKFVDAKAKYPNVYSSDLQFVCMDLVYEYTLLVDGFGTFLLKYILYVGFE</sequence>
<dbReference type="Proteomes" id="UP000685013">
    <property type="component" value="Chromosome 3"/>
</dbReference>
<evidence type="ECO:0000256" key="2">
    <source>
        <dbReference type="ARBA" id="ARBA00022801"/>
    </source>
</evidence>
<comment type="similarity">
    <text evidence="1">Belongs to the GDA1/CD39 NTPase family.</text>
</comment>
<dbReference type="InterPro" id="IPR000407">
    <property type="entry name" value="GDA1_CD39_NTPase"/>
</dbReference>
<dbReference type="AlphaFoldDB" id="A0AAV6NU64"/>
<dbReference type="PANTHER" id="PTHR11782">
    <property type="entry name" value="ADENOSINE/GUANOSINE DIPHOSPHATASE"/>
    <property type="match status" value="1"/>
</dbReference>
<keyword evidence="4" id="KW-1185">Reference proteome</keyword>
<feature type="non-terminal residue" evidence="3">
    <location>
        <position position="1"/>
    </location>
</feature>
<accession>A0AAV6NU64</accession>
<dbReference type="PANTHER" id="PTHR11782:SF83">
    <property type="entry name" value="GUANOSINE-DIPHOSPHATASE"/>
    <property type="match status" value="1"/>
</dbReference>
<reference evidence="3 4" key="1">
    <citation type="journal article" date="2021" name="Hortic Res">
        <title>The domestication of Cucurbita argyrosperma as revealed by the genome of its wild relative.</title>
        <authorList>
            <person name="Barrera-Redondo J."/>
            <person name="Sanchez-de la Vega G."/>
            <person name="Aguirre-Liguori J.A."/>
            <person name="Castellanos-Morales G."/>
            <person name="Gutierrez-Guerrero Y.T."/>
            <person name="Aguirre-Dugua X."/>
            <person name="Aguirre-Planter E."/>
            <person name="Tenaillon M.I."/>
            <person name="Lira-Saade R."/>
            <person name="Eguiarte L.E."/>
        </authorList>
    </citation>
    <scope>NUCLEOTIDE SEQUENCE [LARGE SCALE GENOMIC DNA]</scope>
    <source>
        <strain evidence="3">JBR-2021</strain>
    </source>
</reference>
<evidence type="ECO:0000256" key="1">
    <source>
        <dbReference type="ARBA" id="ARBA00009283"/>
    </source>
</evidence>
<gene>
    <name evidence="3" type="primary">RROP1</name>
    <name evidence="3" type="ORF">SDJN03_03794</name>
</gene>